<dbReference type="GO" id="GO:0000987">
    <property type="term" value="F:cis-regulatory region sequence-specific DNA binding"/>
    <property type="evidence" value="ECO:0007669"/>
    <property type="project" value="InterPro"/>
</dbReference>
<dbReference type="Pfam" id="PF04221">
    <property type="entry name" value="RelB"/>
    <property type="match status" value="1"/>
</dbReference>
<evidence type="ECO:0000313" key="3">
    <source>
        <dbReference type="EMBL" id="EPD30868.1"/>
    </source>
</evidence>
<keyword evidence="2" id="KW-1277">Toxin-antitoxin system</keyword>
<organism evidence="3 4">
    <name type="scientific">Gleimia europaea ACS-120-V-Col10b</name>
    <dbReference type="NCBI Taxonomy" id="883069"/>
    <lineage>
        <taxon>Bacteria</taxon>
        <taxon>Bacillati</taxon>
        <taxon>Actinomycetota</taxon>
        <taxon>Actinomycetes</taxon>
        <taxon>Actinomycetales</taxon>
        <taxon>Actinomycetaceae</taxon>
        <taxon>Gleimia</taxon>
    </lineage>
</organism>
<dbReference type="InterPro" id="IPR013321">
    <property type="entry name" value="Arc_rbn_hlx_hlx"/>
</dbReference>
<keyword evidence="4" id="KW-1185">Reference proteome</keyword>
<reference evidence="3 4" key="1">
    <citation type="submission" date="2013-05" db="EMBL/GenBank/DDBJ databases">
        <title>The Genome Sequence of Actinomyces europaeus ACS-120-V-COL10B.</title>
        <authorList>
            <consortium name="The Broad Institute Genomics Platform"/>
            <person name="Earl A."/>
            <person name="Ward D."/>
            <person name="Feldgarden M."/>
            <person name="Gevers D."/>
            <person name="Saerens B."/>
            <person name="Vaneechoutte M."/>
            <person name="Walker B."/>
            <person name="Young S."/>
            <person name="Zeng Q."/>
            <person name="Gargeya S."/>
            <person name="Fitzgerald M."/>
            <person name="Haas B."/>
            <person name="Abouelleil A."/>
            <person name="Allen A.W."/>
            <person name="Alvarado L."/>
            <person name="Arachchi H.M."/>
            <person name="Berlin A.M."/>
            <person name="Chapman S.B."/>
            <person name="Gainer-Dewar J."/>
            <person name="Goldberg J."/>
            <person name="Griggs A."/>
            <person name="Gujja S."/>
            <person name="Hansen M."/>
            <person name="Howarth C."/>
            <person name="Imamovic A."/>
            <person name="Ireland A."/>
            <person name="Larimer J."/>
            <person name="McCowan C."/>
            <person name="Murphy C."/>
            <person name="Pearson M."/>
            <person name="Poon T.W."/>
            <person name="Priest M."/>
            <person name="Roberts A."/>
            <person name="Saif S."/>
            <person name="Shea T."/>
            <person name="Sisk P."/>
            <person name="Sykes S."/>
            <person name="Wortman J."/>
            <person name="Nusbaum C."/>
            <person name="Birren B."/>
        </authorList>
    </citation>
    <scope>NUCLEOTIDE SEQUENCE [LARGE SCALE GENOMIC DNA]</scope>
    <source>
        <strain evidence="3 4">ACS-120-V-Col10b</strain>
    </source>
</reference>
<dbReference type="GO" id="GO:0015643">
    <property type="term" value="F:toxic substance binding"/>
    <property type="evidence" value="ECO:0007669"/>
    <property type="project" value="InterPro"/>
</dbReference>
<dbReference type="OrthoDB" id="9804867at2"/>
<dbReference type="Proteomes" id="UP000014387">
    <property type="component" value="Unassembled WGS sequence"/>
</dbReference>
<dbReference type="PIRSF" id="PIRSF003108">
    <property type="entry name" value="DinJ"/>
    <property type="match status" value="1"/>
</dbReference>
<dbReference type="GO" id="GO:0006351">
    <property type="term" value="P:DNA-templated transcription"/>
    <property type="evidence" value="ECO:0007669"/>
    <property type="project" value="TreeGrafter"/>
</dbReference>
<dbReference type="EMBL" id="AGWN01000001">
    <property type="protein sequence ID" value="EPD30868.1"/>
    <property type="molecule type" value="Genomic_DNA"/>
</dbReference>
<dbReference type="AlphaFoldDB" id="A0A9W5RE95"/>
<name>A0A9W5RE95_9ACTO</name>
<dbReference type="PANTHER" id="PTHR38781">
    <property type="entry name" value="ANTITOXIN DINJ-RELATED"/>
    <property type="match status" value="1"/>
</dbReference>
<dbReference type="PANTHER" id="PTHR38781:SF1">
    <property type="entry name" value="ANTITOXIN DINJ-RELATED"/>
    <property type="match status" value="1"/>
</dbReference>
<evidence type="ECO:0000313" key="4">
    <source>
        <dbReference type="Proteomes" id="UP000014387"/>
    </source>
</evidence>
<dbReference type="GO" id="GO:0044010">
    <property type="term" value="P:single-species biofilm formation"/>
    <property type="evidence" value="ECO:0007669"/>
    <property type="project" value="InterPro"/>
</dbReference>
<sequence>MASSNLTIRLDSELKDGAASVVESYGLDLSSVVRAFFTEMVNTNSIPLSFDYKRPNEESLRAIRETREMIASGSSESYVTGRDLIEAALPGD</sequence>
<dbReference type="InterPro" id="IPR026262">
    <property type="entry name" value="DinJ"/>
</dbReference>
<evidence type="ECO:0000256" key="1">
    <source>
        <dbReference type="ARBA" id="ARBA00010562"/>
    </source>
</evidence>
<dbReference type="GO" id="GO:0006355">
    <property type="term" value="P:regulation of DNA-templated transcription"/>
    <property type="evidence" value="ECO:0007669"/>
    <property type="project" value="InterPro"/>
</dbReference>
<dbReference type="NCBIfam" id="TIGR02384">
    <property type="entry name" value="RelB_DinJ"/>
    <property type="match status" value="1"/>
</dbReference>
<gene>
    <name evidence="3" type="ORF">HMPREF9238_00623</name>
</gene>
<dbReference type="InterPro" id="IPR007337">
    <property type="entry name" value="RelB/DinJ"/>
</dbReference>
<proteinExistence type="inferred from homology"/>
<protein>
    <submittedName>
        <fullName evidence="3">RelB/DinJ family addiction module antitoxin</fullName>
    </submittedName>
</protein>
<comment type="caution">
    <text evidence="3">The sequence shown here is derived from an EMBL/GenBank/DDBJ whole genome shotgun (WGS) entry which is preliminary data.</text>
</comment>
<comment type="similarity">
    <text evidence="1">Belongs to the RelB/DinJ antitoxin family.</text>
</comment>
<dbReference type="RefSeq" id="WP_016443980.1">
    <property type="nucleotide sequence ID" value="NZ_KE150266.1"/>
</dbReference>
<accession>A0A9W5RE95</accession>
<evidence type="ECO:0000256" key="2">
    <source>
        <dbReference type="ARBA" id="ARBA00022649"/>
    </source>
</evidence>
<dbReference type="Gene3D" id="1.10.1220.10">
    <property type="entry name" value="Met repressor-like"/>
    <property type="match status" value="1"/>
</dbReference>